<reference evidence="2" key="1">
    <citation type="submission" date="2022-09" db="EMBL/GenBank/DDBJ databases">
        <title>Actin cytoskeleton and complex cell architecture in an #Asgard archaeon.</title>
        <authorList>
            <person name="Ponce Toledo R.I."/>
            <person name="Schleper C."/>
            <person name="Rodrigues Oliveira T."/>
            <person name="Wollweber F."/>
            <person name="Xu J."/>
            <person name="Rittmann S."/>
            <person name="Klingl A."/>
            <person name="Pilhofer M."/>
        </authorList>
    </citation>
    <scope>NUCLEOTIDE SEQUENCE</scope>
    <source>
        <strain evidence="2">B-35</strain>
    </source>
</reference>
<dbReference type="NCBIfam" id="NF033507">
    <property type="entry name" value="Loki-CTERM"/>
    <property type="match status" value="1"/>
</dbReference>
<name>A0ABY6HTG3_9ARCH</name>
<keyword evidence="1" id="KW-0472">Membrane</keyword>
<organism evidence="2 3">
    <name type="scientific">Candidatus Lokiarchaeum ossiferum</name>
    <dbReference type="NCBI Taxonomy" id="2951803"/>
    <lineage>
        <taxon>Archaea</taxon>
        <taxon>Promethearchaeati</taxon>
        <taxon>Promethearchaeota</taxon>
        <taxon>Promethearchaeia</taxon>
        <taxon>Promethearchaeales</taxon>
        <taxon>Promethearchaeaceae</taxon>
        <taxon>Candidatus Lokiarchaeum</taxon>
    </lineage>
</organism>
<sequence length="2065" mass="236367">MLVKKRMVRLSIFFLMVSSFYIGTDLLLGGKTSSTAPLSSNDDSFEENDSYDQAYPIEKAQDLEGEDGWYEAILQDEDWYIFDLVEGENVSILILFYEEEIQDYSENVEAACYSADHVTQVGNIDIGPGIIQISMESAPSTGEYFIYLNPNELQSVEYQIIIWPYMEDEYEENDEISSASEIYENYRGYELYLYALDDDWYKVYLEPGWELSGYMWYLSCADISIEFYAPDETTLLNAGIENEEYLFQVEVQFDIPVELIDSAGFYYIHIDLLQGVSLYDLEIDIVGNPLQAPQLYPITPNPSDSGYVQLHWSYDNEASFYTIYRESFEIVDVTSLTPIADFIQNNYYNDLITENGTYFYAITSNAGGESTTPSNSESVDITILPFTERRPILRNIYNDGYGRVEIYWDAIYGADYYLVYQDTIEIIDYSHLTSIALVQPHDEDQTNFYWSGTIEENGTYYYAIVGVQGEDFSIVSNSESVDIAIPPFSERSTRYFNVYTSYTEDGFVEMAWGNVEGAQSYYLYRDTTTNFDISGLVPISILSGTWFDEELTENGTYYYCVVPFNGVDFGIQSAWESVEVNLVPFTERIPQLNPISWHESYYEEVHLNWNSFRDANQYLIYRDTSEITSIAGMEPVGLSEYSSFSDYVSTNGTYYYTILATNGFETSKISNCESVTVNITPFSERIIPYIYVYPRISDTGQIEIEWESLHGATSYAIYRESSEIVDISSLTPVYTTYEETNWRDQISVNGTYWYTVIANNGTVNCTLSAAKSVEVAIIPFSEREMAYIHGYTEQNREWVYLNWNEVYSATIYEIYRSNSTITDISGLNIYDTTTSTDWQDNIPYNGTFYYVVRAYNGSIYTPISACIMIEQIFLPFYELETYFYDVQSYDDGRVHLRWNEMVDTDIYEIYRDTSEITDISEMLPVHISYDRWDTSYDDYVEENGLYYYAVVGNNGTSYSKLSPIRSVYVNIIPFNERMPSLQCDYETSTGEVELGWDVFKEADVYYIYRLDFQPDGIDGLSPIAMTPNNYYEETLTVNDTYYYVVVGYDGNQLSHVSNCQRVSLQILPFSQRKPYLNSIYFEPSDGRVEMYWKQMSGAVGYYIYREQNPITSIEGLEPVGFQIGNGLDTHIWYSDYPEVSNHYYYAVVAYDGTQMSLPSNSREVYMFEYEFGDRKPYFYFENVWNSQGKVSLEIEDVDGAISFFIFRDTSSISSTDGLEPIARIDANPNNWITYLDIVPNNGEYYYAIIANNGTTNSSLSNYRDTFIDGIQDVETPEINNYNKYDSGEVYIEWDYQTSAAEYLIYREMSNITDLDGLTPFARCHSSSFHDYSIATNDSYYYVVVARNGIYTSEMSNCVNITVNMYVVEEAPFLSAVYRSSDYQIYLDWDYVSNANVYYIYRDLTEITDISGKVPISIRTDSTYYYDNKIFEEGIYHYVVVAGNGAGNSSWSNCLNATIEFLPPTTPILASINPSIDLDGEIYLDWDNIPYADGYYIYRCDTEVYNAANLILIGNTGSSSYSDWVSENQIYHYAIVASNELGVSELSNIESVENQRPAIPNHAYVPSGYEWIDTTSNVIMDQYESESYLEIDLPFSFDFYGISYSTVYVCKNGYLTFADSAYKYCGGIYNDFPNSVDNLKYVISPFMEYLYLGTMSTISVTNGSGYCAISWENMEYNEGYSTSFQVILYDDGSIKFQYDYVEDVDSYTTVGLNLGDGIHGEFYLGLTTQTDDFAFMYVPYLENTNPSMTLPNDLSYYSNDVKTYSLSWTITDPDVYQPIYRIMVDGEMIVDDTVWTSGTMINFDVTGWEVGQHLVMIFIEDGFGGIVVDYVWIFVEEIPIILTAGDLFYEEGESQPQILTWTIIDNTYKAPTYNITMDGVVMVENEPWPGNKSISYDVSALAAGNYVIELIVSDGMGNTARDAVIVSVYALSDNSPHITSPEDLTYYAGSTESYILSWTITDATVNNPTYSIEVDGTMVIENESWVSGDTIEFDVSNWEEGIYTVKITVKDGYNGEAIDVVVVTVTGTPDGSPFNLESIPGFNIIYLLGISAIAINILKKRKKYHL</sequence>
<proteinExistence type="predicted"/>
<evidence type="ECO:0000313" key="2">
    <source>
        <dbReference type="EMBL" id="UYP45667.1"/>
    </source>
</evidence>
<dbReference type="Gene3D" id="2.60.40.10">
    <property type="entry name" value="Immunoglobulins"/>
    <property type="match status" value="10"/>
</dbReference>
<accession>A0ABY6HTG3</accession>
<dbReference type="InterPro" id="IPR013783">
    <property type="entry name" value="Ig-like_fold"/>
</dbReference>
<dbReference type="SUPFAM" id="SSF49265">
    <property type="entry name" value="Fibronectin type III"/>
    <property type="match status" value="1"/>
</dbReference>
<protein>
    <submittedName>
        <fullName evidence="2">Uncharacterized protein</fullName>
    </submittedName>
</protein>
<gene>
    <name evidence="2" type="ORF">NEF87_001952</name>
</gene>
<keyword evidence="1" id="KW-0812">Transmembrane</keyword>
<keyword evidence="3" id="KW-1185">Reference proteome</keyword>
<feature type="transmembrane region" description="Helical" evidence="1">
    <location>
        <begin position="2038"/>
        <end position="2057"/>
    </location>
</feature>
<evidence type="ECO:0000256" key="1">
    <source>
        <dbReference type="SAM" id="Phobius"/>
    </source>
</evidence>
<dbReference type="EMBL" id="CP104013">
    <property type="protein sequence ID" value="UYP45667.1"/>
    <property type="molecule type" value="Genomic_DNA"/>
</dbReference>
<dbReference type="Proteomes" id="UP001208689">
    <property type="component" value="Chromosome"/>
</dbReference>
<evidence type="ECO:0000313" key="3">
    <source>
        <dbReference type="Proteomes" id="UP001208689"/>
    </source>
</evidence>
<keyword evidence="1" id="KW-1133">Transmembrane helix</keyword>
<dbReference type="InterPro" id="IPR036116">
    <property type="entry name" value="FN3_sf"/>
</dbReference>